<feature type="compositionally biased region" description="Basic and acidic residues" evidence="1">
    <location>
        <begin position="11"/>
        <end position="26"/>
    </location>
</feature>
<proteinExistence type="predicted"/>
<evidence type="ECO:0000313" key="3">
    <source>
        <dbReference type="Proteomes" id="UP000019763"/>
    </source>
</evidence>
<dbReference type="RefSeq" id="XP_011132756.1">
    <property type="nucleotide sequence ID" value="XM_011134454.1"/>
</dbReference>
<protein>
    <submittedName>
        <fullName evidence="2">Uncharacterized protein</fullName>
    </submittedName>
</protein>
<dbReference type="Proteomes" id="UP000019763">
    <property type="component" value="Unassembled WGS sequence"/>
</dbReference>
<accession>A0A023AZY7</accession>
<dbReference type="GeneID" id="22915249"/>
<dbReference type="EMBL" id="AFNH02001119">
    <property type="protein sequence ID" value="EZG44214.1"/>
    <property type="molecule type" value="Genomic_DNA"/>
</dbReference>
<dbReference type="VEuPathDB" id="CryptoDB:GNI_150390"/>
<comment type="caution">
    <text evidence="2">The sequence shown here is derived from an EMBL/GenBank/DDBJ whole genome shotgun (WGS) entry which is preliminary data.</text>
</comment>
<sequence>MDTPGKMPETSGRDRRDEPRAVERSGKGGGGPGEGLVELRSAVLRSMSHQEANGVLRMEKAAAKINWIPYMSVLKDYHA</sequence>
<name>A0A023AZY7_GRENI</name>
<feature type="region of interest" description="Disordered" evidence="1">
    <location>
        <begin position="1"/>
        <end position="36"/>
    </location>
</feature>
<feature type="non-terminal residue" evidence="2">
    <location>
        <position position="79"/>
    </location>
</feature>
<organism evidence="2 3">
    <name type="scientific">Gregarina niphandrodes</name>
    <name type="common">Septate eugregarine</name>
    <dbReference type="NCBI Taxonomy" id="110365"/>
    <lineage>
        <taxon>Eukaryota</taxon>
        <taxon>Sar</taxon>
        <taxon>Alveolata</taxon>
        <taxon>Apicomplexa</taxon>
        <taxon>Conoidasida</taxon>
        <taxon>Gregarinasina</taxon>
        <taxon>Eugregarinorida</taxon>
        <taxon>Gregarinidae</taxon>
        <taxon>Gregarina</taxon>
    </lineage>
</organism>
<evidence type="ECO:0000256" key="1">
    <source>
        <dbReference type="SAM" id="MobiDB-lite"/>
    </source>
</evidence>
<keyword evidence="3" id="KW-1185">Reference proteome</keyword>
<reference evidence="2" key="1">
    <citation type="submission" date="2013-12" db="EMBL/GenBank/DDBJ databases">
        <authorList>
            <person name="Omoto C.K."/>
            <person name="Sibley D."/>
            <person name="Venepally P."/>
            <person name="Hadjithomas M."/>
            <person name="Karamycheva S."/>
            <person name="Brunk B."/>
            <person name="Roos D."/>
            <person name="Caler E."/>
            <person name="Lorenzi H."/>
        </authorList>
    </citation>
    <scope>NUCLEOTIDE SEQUENCE</scope>
</reference>
<dbReference type="AlphaFoldDB" id="A0A023AZY7"/>
<gene>
    <name evidence="2" type="ORF">GNI_150390</name>
</gene>
<evidence type="ECO:0000313" key="2">
    <source>
        <dbReference type="EMBL" id="EZG44214.1"/>
    </source>
</evidence>